<dbReference type="AlphaFoldDB" id="A0A9W8K1N8"/>
<dbReference type="Proteomes" id="UP001148786">
    <property type="component" value="Unassembled WGS sequence"/>
</dbReference>
<evidence type="ECO:0000313" key="2">
    <source>
        <dbReference type="EMBL" id="KAJ3508180.1"/>
    </source>
</evidence>
<sequence>MALAHGLGAGPNHYLGSQDIARGETQKLYDMDLKRVLRPPAATSPKANRATAAVINGAYFRPSAASVQQRFAFDSVRCDLTSKYGGTRRQNEDGVGNGVVEVPSSHGTKDARLDDHPNG</sequence>
<evidence type="ECO:0000256" key="1">
    <source>
        <dbReference type="SAM" id="MobiDB-lite"/>
    </source>
</evidence>
<comment type="caution">
    <text evidence="2">The sequence shown here is derived from an EMBL/GenBank/DDBJ whole genome shotgun (WGS) entry which is preliminary data.</text>
</comment>
<feature type="region of interest" description="Disordered" evidence="1">
    <location>
        <begin position="83"/>
        <end position="119"/>
    </location>
</feature>
<accession>A0A9W8K1N8</accession>
<dbReference type="EMBL" id="JANKHO010000586">
    <property type="protein sequence ID" value="KAJ3508180.1"/>
    <property type="molecule type" value="Genomic_DNA"/>
</dbReference>
<feature type="compositionally biased region" description="Basic and acidic residues" evidence="1">
    <location>
        <begin position="107"/>
        <end position="119"/>
    </location>
</feature>
<organism evidence="2 3">
    <name type="scientific">Agrocybe chaxingu</name>
    <dbReference type="NCBI Taxonomy" id="84603"/>
    <lineage>
        <taxon>Eukaryota</taxon>
        <taxon>Fungi</taxon>
        <taxon>Dikarya</taxon>
        <taxon>Basidiomycota</taxon>
        <taxon>Agaricomycotina</taxon>
        <taxon>Agaricomycetes</taxon>
        <taxon>Agaricomycetidae</taxon>
        <taxon>Agaricales</taxon>
        <taxon>Agaricineae</taxon>
        <taxon>Strophariaceae</taxon>
        <taxon>Agrocybe</taxon>
    </lineage>
</organism>
<name>A0A9W8K1N8_9AGAR</name>
<protein>
    <submittedName>
        <fullName evidence="2">Uncharacterized protein</fullName>
    </submittedName>
</protein>
<evidence type="ECO:0000313" key="3">
    <source>
        <dbReference type="Proteomes" id="UP001148786"/>
    </source>
</evidence>
<proteinExistence type="predicted"/>
<reference evidence="2" key="1">
    <citation type="submission" date="2022-07" db="EMBL/GenBank/DDBJ databases">
        <title>Genome Sequence of Agrocybe chaxingu.</title>
        <authorList>
            <person name="Buettner E."/>
        </authorList>
    </citation>
    <scope>NUCLEOTIDE SEQUENCE</scope>
    <source>
        <strain evidence="2">MP-N11</strain>
    </source>
</reference>
<gene>
    <name evidence="2" type="ORF">NLJ89_g5899</name>
</gene>
<keyword evidence="3" id="KW-1185">Reference proteome</keyword>